<dbReference type="InterPro" id="IPR002293">
    <property type="entry name" value="AA/rel_permease1"/>
</dbReference>
<dbReference type="AlphaFoldDB" id="A0A4P6K5B8"/>
<feature type="transmembrane region" description="Helical" evidence="6">
    <location>
        <begin position="375"/>
        <end position="396"/>
    </location>
</feature>
<dbReference type="GO" id="GO:0005886">
    <property type="term" value="C:plasma membrane"/>
    <property type="evidence" value="ECO:0007669"/>
    <property type="project" value="UniProtKB-SubCell"/>
</dbReference>
<evidence type="ECO:0000256" key="5">
    <source>
        <dbReference type="ARBA" id="ARBA00023136"/>
    </source>
</evidence>
<dbReference type="OrthoDB" id="9762947at2"/>
<organism evidence="7 8">
    <name type="scientific">Ktedonosporobacter rubrisoli</name>
    <dbReference type="NCBI Taxonomy" id="2509675"/>
    <lineage>
        <taxon>Bacteria</taxon>
        <taxon>Bacillati</taxon>
        <taxon>Chloroflexota</taxon>
        <taxon>Ktedonobacteria</taxon>
        <taxon>Ktedonobacterales</taxon>
        <taxon>Ktedonosporobacteraceae</taxon>
        <taxon>Ktedonosporobacter</taxon>
    </lineage>
</organism>
<evidence type="ECO:0000256" key="6">
    <source>
        <dbReference type="SAM" id="Phobius"/>
    </source>
</evidence>
<evidence type="ECO:0000256" key="3">
    <source>
        <dbReference type="ARBA" id="ARBA00022692"/>
    </source>
</evidence>
<feature type="transmembrane region" description="Helical" evidence="6">
    <location>
        <begin position="209"/>
        <end position="226"/>
    </location>
</feature>
<keyword evidence="3 6" id="KW-0812">Transmembrane</keyword>
<keyword evidence="8" id="KW-1185">Reference proteome</keyword>
<keyword evidence="5 6" id="KW-0472">Membrane</keyword>
<feature type="transmembrane region" description="Helical" evidence="6">
    <location>
        <begin position="247"/>
        <end position="271"/>
    </location>
</feature>
<feature type="transmembrane region" description="Helical" evidence="6">
    <location>
        <begin position="345"/>
        <end position="363"/>
    </location>
</feature>
<keyword evidence="2" id="KW-1003">Cell membrane</keyword>
<dbReference type="Proteomes" id="UP000290365">
    <property type="component" value="Chromosome"/>
</dbReference>
<dbReference type="InterPro" id="IPR050367">
    <property type="entry name" value="APC_superfamily"/>
</dbReference>
<evidence type="ECO:0000313" key="8">
    <source>
        <dbReference type="Proteomes" id="UP000290365"/>
    </source>
</evidence>
<feature type="transmembrane region" description="Helical" evidence="6">
    <location>
        <begin position="440"/>
        <end position="459"/>
    </location>
</feature>
<dbReference type="Pfam" id="PF13520">
    <property type="entry name" value="AA_permease_2"/>
    <property type="match status" value="1"/>
</dbReference>
<evidence type="ECO:0000256" key="2">
    <source>
        <dbReference type="ARBA" id="ARBA00022475"/>
    </source>
</evidence>
<dbReference type="PANTHER" id="PTHR42770">
    <property type="entry name" value="AMINO ACID TRANSPORTER-RELATED"/>
    <property type="match status" value="1"/>
</dbReference>
<keyword evidence="4 6" id="KW-1133">Transmembrane helix</keyword>
<accession>A0A4P6K5B8</accession>
<dbReference type="KEGG" id="kbs:EPA93_22750"/>
<dbReference type="GO" id="GO:0022857">
    <property type="term" value="F:transmembrane transporter activity"/>
    <property type="evidence" value="ECO:0007669"/>
    <property type="project" value="InterPro"/>
</dbReference>
<feature type="transmembrane region" description="Helical" evidence="6">
    <location>
        <begin position="57"/>
        <end position="78"/>
    </location>
</feature>
<evidence type="ECO:0000256" key="1">
    <source>
        <dbReference type="ARBA" id="ARBA00004651"/>
    </source>
</evidence>
<feature type="transmembrane region" description="Helical" evidence="6">
    <location>
        <begin position="408"/>
        <end position="428"/>
    </location>
</feature>
<evidence type="ECO:0000256" key="4">
    <source>
        <dbReference type="ARBA" id="ARBA00022989"/>
    </source>
</evidence>
<feature type="transmembrane region" description="Helical" evidence="6">
    <location>
        <begin position="291"/>
        <end position="312"/>
    </location>
</feature>
<reference evidence="7 8" key="1">
    <citation type="submission" date="2019-01" db="EMBL/GenBank/DDBJ databases">
        <title>Ktedonosporobacter rubrisoli SCAWS-G2.</title>
        <authorList>
            <person name="Huang Y."/>
            <person name="Yan B."/>
        </authorList>
    </citation>
    <scope>NUCLEOTIDE SEQUENCE [LARGE SCALE GENOMIC DNA]</scope>
    <source>
        <strain evidence="7 8">SCAWS-G2</strain>
    </source>
</reference>
<dbReference type="Gene3D" id="1.20.1740.10">
    <property type="entry name" value="Amino acid/polyamine transporter I"/>
    <property type="match status" value="1"/>
</dbReference>
<proteinExistence type="predicted"/>
<feature type="transmembrane region" description="Helical" evidence="6">
    <location>
        <begin position="98"/>
        <end position="121"/>
    </location>
</feature>
<gene>
    <name evidence="7" type="ORF">EPA93_22750</name>
</gene>
<comment type="subcellular location">
    <subcellularLocation>
        <location evidence="1">Cell membrane</location>
        <topology evidence="1">Multi-pass membrane protein</topology>
    </subcellularLocation>
</comment>
<dbReference type="PANTHER" id="PTHR42770:SF16">
    <property type="entry name" value="AMINO ACID PERMEASE"/>
    <property type="match status" value="1"/>
</dbReference>
<feature type="transmembrane region" description="Helical" evidence="6">
    <location>
        <begin position="171"/>
        <end position="189"/>
    </location>
</feature>
<protein>
    <submittedName>
        <fullName evidence="7">APC family permease</fullName>
    </submittedName>
</protein>
<sequence>MPSLPLEGKTLGTHSEAPRLQRGVLGLLDIATSTMANIAPAMSFFFSSALVAQVAGIGSPLTIIVAAIAIALLGNTLAEFSRSIPSTGSFITFIGKTFGPTLAVATTIVVSLGYIIAMASVIDISGGWTQTILQRYLGINVPWQLLTLIFVAIVFYLMVRGVHISTRWAGYFFLLEMAVLVIVSVAVLITHGSQLSLAPFNPGNITDGLAGLGLAFPISVYMFIGWENSASLAEETNDPRRNVPKAIYISILLMALSYVLFMYATVVAFNYNIKDLSAAEVPFVAAAEKVSAILALLAYIAGFTSTMSAMIAGSNSQARLIFNAAREGLLPAAIARVHEKSRTPWVSFLIFFGIGLAIVYIFGWKVDSVTFFGDIASLGSIPVSLTYLVANIALPVYYRRYHRDQFSLLRHLILPLLGVLAIGFPLWGLIQPNQPAPFNLFPWISLAIVIVALIYGIILTRRDPTLAERVGSIIADRE</sequence>
<evidence type="ECO:0000313" key="7">
    <source>
        <dbReference type="EMBL" id="QBD83557.1"/>
    </source>
</evidence>
<feature type="transmembrane region" description="Helical" evidence="6">
    <location>
        <begin position="141"/>
        <end position="159"/>
    </location>
</feature>
<name>A0A4P6K5B8_KTERU</name>
<dbReference type="EMBL" id="CP035758">
    <property type="protein sequence ID" value="QBD83557.1"/>
    <property type="molecule type" value="Genomic_DNA"/>
</dbReference>
<dbReference type="PIRSF" id="PIRSF006060">
    <property type="entry name" value="AA_transporter"/>
    <property type="match status" value="1"/>
</dbReference>